<feature type="transmembrane region" description="Helical" evidence="5">
    <location>
        <begin position="6"/>
        <end position="28"/>
    </location>
</feature>
<name>A2FB49_TRIV3</name>
<dbReference type="SMR" id="A2FB49"/>
<accession>A2FB49</accession>
<keyword evidence="2 5" id="KW-0812">Transmembrane</keyword>
<dbReference type="GO" id="GO:0015811">
    <property type="term" value="P:L-cystine transport"/>
    <property type="evidence" value="ECO:0000318"/>
    <property type="project" value="GO_Central"/>
</dbReference>
<evidence type="ECO:0000256" key="4">
    <source>
        <dbReference type="ARBA" id="ARBA00023136"/>
    </source>
</evidence>
<evidence type="ECO:0000256" key="5">
    <source>
        <dbReference type="SAM" id="Phobius"/>
    </source>
</evidence>
<feature type="transmembrane region" description="Helical" evidence="5">
    <location>
        <begin position="182"/>
        <end position="202"/>
    </location>
</feature>
<protein>
    <submittedName>
        <fullName evidence="6">PQ loop repeat family protein</fullName>
    </submittedName>
</protein>
<dbReference type="SMART" id="SM00679">
    <property type="entry name" value="CTNS"/>
    <property type="match status" value="2"/>
</dbReference>
<evidence type="ECO:0000256" key="2">
    <source>
        <dbReference type="ARBA" id="ARBA00022692"/>
    </source>
</evidence>
<keyword evidence="3 5" id="KW-1133">Transmembrane helix</keyword>
<organism evidence="6 7">
    <name type="scientific">Trichomonas vaginalis (strain ATCC PRA-98 / G3)</name>
    <dbReference type="NCBI Taxonomy" id="412133"/>
    <lineage>
        <taxon>Eukaryota</taxon>
        <taxon>Metamonada</taxon>
        <taxon>Parabasalia</taxon>
        <taxon>Trichomonadida</taxon>
        <taxon>Trichomonadidae</taxon>
        <taxon>Trichomonas</taxon>
    </lineage>
</organism>
<feature type="transmembrane region" description="Helical" evidence="5">
    <location>
        <begin position="101"/>
        <end position="120"/>
    </location>
</feature>
<dbReference type="EMBL" id="DS113697">
    <property type="protein sequence ID" value="EAX97884.1"/>
    <property type="molecule type" value="Genomic_DNA"/>
</dbReference>
<evidence type="ECO:0000256" key="1">
    <source>
        <dbReference type="ARBA" id="ARBA00004141"/>
    </source>
</evidence>
<dbReference type="RefSeq" id="XP_001310814.1">
    <property type="nucleotide sequence ID" value="XM_001310813.1"/>
</dbReference>
<feature type="transmembrane region" description="Helical" evidence="5">
    <location>
        <begin position="72"/>
        <end position="89"/>
    </location>
</feature>
<gene>
    <name evidence="6" type="ORF">TVAG_490120</name>
</gene>
<evidence type="ECO:0000256" key="3">
    <source>
        <dbReference type="ARBA" id="ARBA00022989"/>
    </source>
</evidence>
<dbReference type="Pfam" id="PF04193">
    <property type="entry name" value="PQ-loop"/>
    <property type="match status" value="1"/>
</dbReference>
<dbReference type="VEuPathDB" id="TrichDB:TVAGG3_0867920"/>
<evidence type="ECO:0000313" key="6">
    <source>
        <dbReference type="EMBL" id="EAX97884.1"/>
    </source>
</evidence>
<dbReference type="KEGG" id="tva:4755673"/>
<sequence>MSTCNAIGAFEKFGCFCGTLSAFIYFVVQFPQIYKNYKRKATIGFSHYYVVIRLFGISFFVVNSIIKKVTWVFILAGFLLFFSYSILLIQHAYYEFKHWDYLYFLMIIIPLVLSICFPSTINITDFVSPICQVVCYIPYIIECLQKETTSGISMLSLHFNFLGAIFGILMCTISIQCDSAGWLLHIISICQSCAIYLIAIDYDEFELFDTYKKAPEGFRNHADFEAMGSA</sequence>
<dbReference type="InterPro" id="IPR006603">
    <property type="entry name" value="PQ-loop_rpt"/>
</dbReference>
<proteinExistence type="predicted"/>
<reference evidence="6" key="1">
    <citation type="submission" date="2006-10" db="EMBL/GenBank/DDBJ databases">
        <authorList>
            <person name="Amadeo P."/>
            <person name="Zhao Q."/>
            <person name="Wortman J."/>
            <person name="Fraser-Liggett C."/>
            <person name="Carlton J."/>
        </authorList>
    </citation>
    <scope>NUCLEOTIDE SEQUENCE</scope>
    <source>
        <strain evidence="6">G3</strain>
    </source>
</reference>
<dbReference type="OrthoDB" id="407617at2759"/>
<comment type="subcellular location">
    <subcellularLocation>
        <location evidence="1">Membrane</location>
        <topology evidence="1">Multi-pass membrane protein</topology>
    </subcellularLocation>
</comment>
<keyword evidence="7" id="KW-1185">Reference proteome</keyword>
<feature type="transmembrane region" description="Helical" evidence="5">
    <location>
        <begin position="157"/>
        <end position="176"/>
    </location>
</feature>
<evidence type="ECO:0000313" key="7">
    <source>
        <dbReference type="Proteomes" id="UP000001542"/>
    </source>
</evidence>
<dbReference type="Gene3D" id="1.20.1280.290">
    <property type="match status" value="1"/>
</dbReference>
<dbReference type="PANTHER" id="PTHR13131:SF7">
    <property type="entry name" value="TRANSMEMBRANE PROTEIN"/>
    <property type="match status" value="1"/>
</dbReference>
<dbReference type="InParanoid" id="A2FB49"/>
<dbReference type="GO" id="GO:0015184">
    <property type="term" value="F:L-cystine transmembrane transporter activity"/>
    <property type="evidence" value="ECO:0000318"/>
    <property type="project" value="GO_Central"/>
</dbReference>
<dbReference type="PANTHER" id="PTHR13131">
    <property type="entry name" value="CYSTINOSIN"/>
    <property type="match status" value="1"/>
</dbReference>
<dbReference type="VEuPathDB" id="TrichDB:TVAG_490120"/>
<dbReference type="Proteomes" id="UP000001542">
    <property type="component" value="Unassembled WGS sequence"/>
</dbReference>
<reference evidence="6" key="2">
    <citation type="journal article" date="2007" name="Science">
        <title>Draft genome sequence of the sexually transmitted pathogen Trichomonas vaginalis.</title>
        <authorList>
            <person name="Carlton J.M."/>
            <person name="Hirt R.P."/>
            <person name="Silva J.C."/>
            <person name="Delcher A.L."/>
            <person name="Schatz M."/>
            <person name="Zhao Q."/>
            <person name="Wortman J.R."/>
            <person name="Bidwell S.L."/>
            <person name="Alsmark U.C.M."/>
            <person name="Besteiro S."/>
            <person name="Sicheritz-Ponten T."/>
            <person name="Noel C.J."/>
            <person name="Dacks J.B."/>
            <person name="Foster P.G."/>
            <person name="Simillion C."/>
            <person name="Van de Peer Y."/>
            <person name="Miranda-Saavedra D."/>
            <person name="Barton G.J."/>
            <person name="Westrop G.D."/>
            <person name="Mueller S."/>
            <person name="Dessi D."/>
            <person name="Fiori P.L."/>
            <person name="Ren Q."/>
            <person name="Paulsen I."/>
            <person name="Zhang H."/>
            <person name="Bastida-Corcuera F.D."/>
            <person name="Simoes-Barbosa A."/>
            <person name="Brown M.T."/>
            <person name="Hayes R.D."/>
            <person name="Mukherjee M."/>
            <person name="Okumura C.Y."/>
            <person name="Schneider R."/>
            <person name="Smith A.J."/>
            <person name="Vanacova S."/>
            <person name="Villalvazo M."/>
            <person name="Haas B.J."/>
            <person name="Pertea M."/>
            <person name="Feldblyum T.V."/>
            <person name="Utterback T.R."/>
            <person name="Shu C.L."/>
            <person name="Osoegawa K."/>
            <person name="de Jong P.J."/>
            <person name="Hrdy I."/>
            <person name="Horvathova L."/>
            <person name="Zubacova Z."/>
            <person name="Dolezal P."/>
            <person name="Malik S.B."/>
            <person name="Logsdon J.M. Jr."/>
            <person name="Henze K."/>
            <person name="Gupta A."/>
            <person name="Wang C.C."/>
            <person name="Dunne R.L."/>
            <person name="Upcroft J.A."/>
            <person name="Upcroft P."/>
            <person name="White O."/>
            <person name="Salzberg S.L."/>
            <person name="Tang P."/>
            <person name="Chiu C.-H."/>
            <person name="Lee Y.-S."/>
            <person name="Embley T.M."/>
            <person name="Coombs G.H."/>
            <person name="Mottram J.C."/>
            <person name="Tachezy J."/>
            <person name="Fraser-Liggett C.M."/>
            <person name="Johnson P.J."/>
        </authorList>
    </citation>
    <scope>NUCLEOTIDE SEQUENCE [LARGE SCALE GENOMIC DNA]</scope>
    <source>
        <strain evidence="6">G3</strain>
    </source>
</reference>
<dbReference type="GO" id="GO:0005774">
    <property type="term" value="C:vacuolar membrane"/>
    <property type="evidence" value="ECO:0000318"/>
    <property type="project" value="GO_Central"/>
</dbReference>
<feature type="transmembrane region" description="Helical" evidence="5">
    <location>
        <begin position="48"/>
        <end position="66"/>
    </location>
</feature>
<dbReference type="InterPro" id="IPR005282">
    <property type="entry name" value="LC_transporter"/>
</dbReference>
<keyword evidence="4 5" id="KW-0472">Membrane</keyword>
<dbReference type="AlphaFoldDB" id="A2FB49"/>